<protein>
    <submittedName>
        <fullName evidence="1">Uncharacterized protein</fullName>
    </submittedName>
</protein>
<keyword evidence="2" id="KW-1185">Reference proteome</keyword>
<comment type="caution">
    <text evidence="1">The sequence shown here is derived from an EMBL/GenBank/DDBJ whole genome shotgun (WGS) entry which is preliminary data.</text>
</comment>
<sequence>MLWSWADAVPGRAVRSRDVPGRAVRSRDVPVALRGSIVRPHDAASTGLAWKVALVFLAPL</sequence>
<reference evidence="1 2" key="1">
    <citation type="submission" date="2016-10" db="EMBL/GenBank/DDBJ databases">
        <title>Genome sequence of Streptomyces sp. MUSC 93.</title>
        <authorList>
            <person name="Lee L.-H."/>
            <person name="Ser H.-L."/>
            <person name="Law J.W.-F."/>
        </authorList>
    </citation>
    <scope>NUCLEOTIDE SEQUENCE [LARGE SCALE GENOMIC DNA]</scope>
    <source>
        <strain evidence="1 2">MUSC 93</strain>
    </source>
</reference>
<evidence type="ECO:0000313" key="2">
    <source>
        <dbReference type="Proteomes" id="UP000179935"/>
    </source>
</evidence>
<dbReference type="EMBL" id="MLYP01000030">
    <property type="protein sequence ID" value="OIJ93637.1"/>
    <property type="molecule type" value="Genomic_DNA"/>
</dbReference>
<gene>
    <name evidence="1" type="ORF">BIV24_11735</name>
</gene>
<name>A0A1S2PIR0_9ACTN</name>
<organism evidence="1 2">
    <name type="scientific">Streptomyces colonosanans</name>
    <dbReference type="NCBI Taxonomy" id="1428652"/>
    <lineage>
        <taxon>Bacteria</taxon>
        <taxon>Bacillati</taxon>
        <taxon>Actinomycetota</taxon>
        <taxon>Actinomycetes</taxon>
        <taxon>Kitasatosporales</taxon>
        <taxon>Streptomycetaceae</taxon>
        <taxon>Streptomyces</taxon>
    </lineage>
</organism>
<dbReference type="Proteomes" id="UP000179935">
    <property type="component" value="Unassembled WGS sequence"/>
</dbReference>
<dbReference type="AlphaFoldDB" id="A0A1S2PIR0"/>
<accession>A0A1S2PIR0</accession>
<evidence type="ECO:0000313" key="1">
    <source>
        <dbReference type="EMBL" id="OIJ93637.1"/>
    </source>
</evidence>
<proteinExistence type="predicted"/>